<evidence type="ECO:0000259" key="20">
    <source>
        <dbReference type="PROSITE" id="PS51103"/>
    </source>
</evidence>
<keyword evidence="2" id="KW-0813">Transport</keyword>
<feature type="transmembrane region" description="Helical" evidence="17">
    <location>
        <begin position="416"/>
        <end position="438"/>
    </location>
</feature>
<dbReference type="AlphaFoldDB" id="A0A0R1N2C6"/>
<dbReference type="PANTHER" id="PTHR30175">
    <property type="entry name" value="PHOSPHOTRANSFERASE SYSTEM TRANSPORT PROTEIN"/>
    <property type="match status" value="1"/>
</dbReference>
<dbReference type="SUPFAM" id="SSF55604">
    <property type="entry name" value="Glucose permease domain IIB"/>
    <property type="match status" value="1"/>
</dbReference>
<dbReference type="GO" id="GO:0008982">
    <property type="term" value="F:protein-N(PI)-phosphohistidine-sugar phosphotransferase activity"/>
    <property type="evidence" value="ECO:0007669"/>
    <property type="project" value="InterPro"/>
</dbReference>
<evidence type="ECO:0000256" key="16">
    <source>
        <dbReference type="PROSITE-ProRule" id="PRU00421"/>
    </source>
</evidence>
<feature type="domain" description="PTS EIIB type-1" evidence="19">
    <location>
        <begin position="38"/>
        <end position="120"/>
    </location>
</feature>
<accession>A0A0R1N2C6</accession>
<dbReference type="Pfam" id="PF00367">
    <property type="entry name" value="PTS_EIIB"/>
    <property type="match status" value="1"/>
</dbReference>
<dbReference type="PROSITE" id="PS51103">
    <property type="entry name" value="PTS_EIIC_TYPE_1"/>
    <property type="match status" value="1"/>
</dbReference>
<evidence type="ECO:0000256" key="8">
    <source>
        <dbReference type="ARBA" id="ARBA00022777"/>
    </source>
</evidence>
<feature type="active site" description="Phosphocysteine intermediate; for EIIB activity" evidence="16">
    <location>
        <position position="60"/>
    </location>
</feature>
<feature type="domain" description="PTS EIIA type-1" evidence="18">
    <location>
        <begin position="525"/>
        <end position="629"/>
    </location>
</feature>
<evidence type="ECO:0000313" key="22">
    <source>
        <dbReference type="Proteomes" id="UP000051330"/>
    </source>
</evidence>
<dbReference type="InterPro" id="IPR036878">
    <property type="entry name" value="Glu_permease_IIB"/>
</dbReference>
<comment type="caution">
    <text evidence="21">The sequence shown here is derived from an EMBL/GenBank/DDBJ whole genome shotgun (WGS) entry which is preliminary data.</text>
</comment>
<comment type="subcellular location">
    <subcellularLocation>
        <location evidence="1">Cell membrane</location>
        <topology evidence="1">Multi-pass membrane protein</topology>
    </subcellularLocation>
</comment>
<evidence type="ECO:0000259" key="18">
    <source>
        <dbReference type="PROSITE" id="PS51093"/>
    </source>
</evidence>
<dbReference type="GO" id="GO:0015771">
    <property type="term" value="P:trehalose transport"/>
    <property type="evidence" value="ECO:0007669"/>
    <property type="project" value="TreeGrafter"/>
</dbReference>
<evidence type="ECO:0000256" key="4">
    <source>
        <dbReference type="ARBA" id="ARBA00022597"/>
    </source>
</evidence>
<evidence type="ECO:0000256" key="9">
    <source>
        <dbReference type="ARBA" id="ARBA00022989"/>
    </source>
</evidence>
<dbReference type="EMBL" id="AZEC01000001">
    <property type="protein sequence ID" value="KRL14391.1"/>
    <property type="molecule type" value="Genomic_DNA"/>
</dbReference>
<dbReference type="Pfam" id="PF00358">
    <property type="entry name" value="PTS_EIIA_1"/>
    <property type="match status" value="1"/>
</dbReference>
<keyword evidence="4" id="KW-0762">Sugar transport</keyword>
<dbReference type="Pfam" id="PF02378">
    <property type="entry name" value="PTS_EIIC"/>
    <property type="match status" value="1"/>
</dbReference>
<proteinExistence type="predicted"/>
<dbReference type="NCBIfam" id="TIGR01995">
    <property type="entry name" value="PTS-II-ABC-beta"/>
    <property type="match status" value="1"/>
</dbReference>
<dbReference type="InterPro" id="IPR011297">
    <property type="entry name" value="PTS_IIABC_b_glu"/>
</dbReference>
<evidence type="ECO:0000313" key="21">
    <source>
        <dbReference type="EMBL" id="KRL14391.1"/>
    </source>
</evidence>
<keyword evidence="6" id="KW-0598">Phosphotransferase system</keyword>
<feature type="transmembrane region" description="Helical" evidence="17">
    <location>
        <begin position="272"/>
        <end position="294"/>
    </location>
</feature>
<dbReference type="GO" id="GO:0005886">
    <property type="term" value="C:plasma membrane"/>
    <property type="evidence" value="ECO:0007669"/>
    <property type="project" value="UniProtKB-SubCell"/>
</dbReference>
<feature type="transmembrane region" description="Helical" evidence="17">
    <location>
        <begin position="382"/>
        <end position="404"/>
    </location>
</feature>
<keyword evidence="8" id="KW-0418">Kinase</keyword>
<protein>
    <recommendedName>
        <fullName evidence="14">PTS system sucrose-specific EIIBCA component</fullName>
        <ecNumber evidence="11">2.7.1.211</ecNumber>
    </recommendedName>
    <alternativeName>
        <fullName evidence="15">EIIBCA-Scr</fullName>
    </alternativeName>
</protein>
<feature type="transmembrane region" description="Helical" evidence="17">
    <location>
        <begin position="204"/>
        <end position="221"/>
    </location>
</feature>
<dbReference type="Proteomes" id="UP000051330">
    <property type="component" value="Unassembled WGS sequence"/>
</dbReference>
<evidence type="ECO:0000256" key="7">
    <source>
        <dbReference type="ARBA" id="ARBA00022692"/>
    </source>
</evidence>
<dbReference type="InterPro" id="IPR018113">
    <property type="entry name" value="PTrfase_EIIB_Cys"/>
</dbReference>
<gene>
    <name evidence="21" type="ORF">FD09_GL000037</name>
</gene>
<evidence type="ECO:0000256" key="1">
    <source>
        <dbReference type="ARBA" id="ARBA00004651"/>
    </source>
</evidence>
<evidence type="ECO:0000256" key="17">
    <source>
        <dbReference type="SAM" id="Phobius"/>
    </source>
</evidence>
<dbReference type="SUPFAM" id="SSF51261">
    <property type="entry name" value="Duplicated hybrid motif"/>
    <property type="match status" value="1"/>
</dbReference>
<keyword evidence="5" id="KW-0808">Transferase</keyword>
<dbReference type="InterPro" id="IPR011055">
    <property type="entry name" value="Dup_hybrid_motif"/>
</dbReference>
<evidence type="ECO:0000256" key="14">
    <source>
        <dbReference type="ARBA" id="ARBA00074554"/>
    </source>
</evidence>
<keyword evidence="22" id="KW-1185">Reference proteome</keyword>
<keyword evidence="7 17" id="KW-0812">Transmembrane</keyword>
<feature type="transmembrane region" description="Helical" evidence="17">
    <location>
        <begin position="136"/>
        <end position="158"/>
    </location>
</feature>
<dbReference type="GO" id="GO:0016301">
    <property type="term" value="F:kinase activity"/>
    <property type="evidence" value="ECO:0007669"/>
    <property type="project" value="UniProtKB-KW"/>
</dbReference>
<evidence type="ECO:0000256" key="10">
    <source>
        <dbReference type="ARBA" id="ARBA00023136"/>
    </source>
</evidence>
<evidence type="ECO:0000259" key="19">
    <source>
        <dbReference type="PROSITE" id="PS51098"/>
    </source>
</evidence>
<feature type="domain" description="PTS EIIC type-1" evidence="20">
    <location>
        <begin position="139"/>
        <end position="491"/>
    </location>
</feature>
<dbReference type="InterPro" id="IPR050558">
    <property type="entry name" value="PTS_Sugar-Specific_Components"/>
</dbReference>
<dbReference type="PANTHER" id="PTHR30175:SF1">
    <property type="entry name" value="PTS SYSTEM ARBUTIN-, CELLOBIOSE-, AND SALICIN-SPECIFIC EIIBC COMPONENT-RELATED"/>
    <property type="match status" value="1"/>
</dbReference>
<sequence length="642" mass="68196">MDMSLVMQAGSKSFPNWGLFGSCFFILFFGGFPMKDYAKSAKAIIQAIGGEKNIARLIHCSTRLRFTLKDPDAVDFKTLKAVPGVIGAVNAAGQCQVVIGNDVVEMYDAVMAELGDALDGAAADTTPKAKQKWYQVLLDFIIAIFQPLVPAIAGGGILKSLLMLVAMFGWMSDKSSTYQLLNFIGTAPLYFLPILVAITTAQKLRVNILVAVSIVSALVLPDMTAALGKGITLFSLPVQNITYASQVFPAILCVLFYSVMEKYLTKYSPKAIRIFFVPLVSMAVTVPVTLLLLGPAGYTFGQGFSAVILFLFNHFGWIATALLATVLPLMVATGMHKAMIPYAVSSMSSIGKELLYLPASLAHNISESGVCFGIAIRTKDKTIRATAISAGISALFGITEPALYGITLQNKRALTSVMISSFVGGAFVGIVGLQGFALVGPGLASLTLFVDKANPMNLIYALIGFGISLVLSFVLSLFLWQDAPAPQTENEVAPADPTLPSVETITGGTVTPVAGEQVALDQVNDDIFASGVMGEGLAIIPNNGELVAPAPGKIIMVADTEHAIGLRTNTGKELMFHVGIDTVKLQGQYFHALVKEDDAVKAGQPLLEFDLDRIIEAGYDPTVMVIDTTQPETAHALGTNMA</sequence>
<evidence type="ECO:0000256" key="5">
    <source>
        <dbReference type="ARBA" id="ARBA00022679"/>
    </source>
</evidence>
<evidence type="ECO:0000256" key="3">
    <source>
        <dbReference type="ARBA" id="ARBA00022475"/>
    </source>
</evidence>
<evidence type="ECO:0000256" key="2">
    <source>
        <dbReference type="ARBA" id="ARBA00022448"/>
    </source>
</evidence>
<reference evidence="21 22" key="1">
    <citation type="journal article" date="2015" name="Genome Announc.">
        <title>Expanding the biotechnology potential of lactobacilli through comparative genomics of 213 strains and associated genera.</title>
        <authorList>
            <person name="Sun Z."/>
            <person name="Harris H.M."/>
            <person name="McCann A."/>
            <person name="Guo C."/>
            <person name="Argimon S."/>
            <person name="Zhang W."/>
            <person name="Yang X."/>
            <person name="Jeffery I.B."/>
            <person name="Cooney J.C."/>
            <person name="Kagawa T.F."/>
            <person name="Liu W."/>
            <person name="Song Y."/>
            <person name="Salvetti E."/>
            <person name="Wrobel A."/>
            <person name="Rasinkangas P."/>
            <person name="Parkhill J."/>
            <person name="Rea M.C."/>
            <person name="O'Sullivan O."/>
            <person name="Ritari J."/>
            <person name="Douillard F.P."/>
            <person name="Paul Ross R."/>
            <person name="Yang R."/>
            <person name="Briner A.E."/>
            <person name="Felis G.E."/>
            <person name="de Vos W.M."/>
            <person name="Barrangou R."/>
            <person name="Klaenhammer T.R."/>
            <person name="Caufield P.W."/>
            <person name="Cui Y."/>
            <person name="Zhang H."/>
            <person name="O'Toole P.W."/>
        </authorList>
    </citation>
    <scope>NUCLEOTIDE SEQUENCE [LARGE SCALE GENOMIC DNA]</scope>
    <source>
        <strain evidence="21 22">DSM 12744</strain>
    </source>
</reference>
<feature type="transmembrane region" description="Helical" evidence="17">
    <location>
        <begin position="241"/>
        <end position="260"/>
    </location>
</feature>
<feature type="transmembrane region" description="Helical" evidence="17">
    <location>
        <begin position="354"/>
        <end position="376"/>
    </location>
</feature>
<dbReference type="GO" id="GO:0009401">
    <property type="term" value="P:phosphoenolpyruvate-dependent sugar phosphotransferase system"/>
    <property type="evidence" value="ECO:0007669"/>
    <property type="project" value="UniProtKB-KW"/>
</dbReference>
<dbReference type="Gene3D" id="3.30.1360.60">
    <property type="entry name" value="Glucose permease domain IIB"/>
    <property type="match status" value="1"/>
</dbReference>
<dbReference type="InterPro" id="IPR013013">
    <property type="entry name" value="PTS_EIIC_1"/>
</dbReference>
<dbReference type="EC" id="2.7.1.211" evidence="11"/>
<dbReference type="InterPro" id="IPR001996">
    <property type="entry name" value="PTS_IIB_1"/>
</dbReference>
<evidence type="ECO:0000256" key="13">
    <source>
        <dbReference type="ARBA" id="ARBA00048931"/>
    </source>
</evidence>
<organism evidence="21 22">
    <name type="scientific">Schleiferilactobacillus perolens DSM 12744</name>
    <dbReference type="NCBI Taxonomy" id="1423792"/>
    <lineage>
        <taxon>Bacteria</taxon>
        <taxon>Bacillati</taxon>
        <taxon>Bacillota</taxon>
        <taxon>Bacilli</taxon>
        <taxon>Lactobacillales</taxon>
        <taxon>Lactobacillaceae</taxon>
        <taxon>Schleiferilactobacillus</taxon>
    </lineage>
</organism>
<feature type="transmembrane region" description="Helical" evidence="17">
    <location>
        <begin position="14"/>
        <end position="32"/>
    </location>
</feature>
<dbReference type="PROSITE" id="PS51098">
    <property type="entry name" value="PTS_EIIB_TYPE_1"/>
    <property type="match status" value="1"/>
</dbReference>
<dbReference type="GO" id="GO:0090589">
    <property type="term" value="F:protein-phosphocysteine-trehalose phosphotransferase system transporter activity"/>
    <property type="evidence" value="ECO:0007669"/>
    <property type="project" value="TreeGrafter"/>
</dbReference>
<comment type="catalytic activity">
    <reaction evidence="13">
        <text>N(pros)-phospho-L-histidyl-[protein](out) + sucrose = sucrose 6(G)-phosphate(in) + L-histidyl-[protein]</text>
        <dbReference type="Rhea" id="RHEA:49236"/>
        <dbReference type="Rhea" id="RHEA-COMP:9745"/>
        <dbReference type="Rhea" id="RHEA-COMP:9746"/>
        <dbReference type="ChEBI" id="CHEBI:17992"/>
        <dbReference type="ChEBI" id="CHEBI:29979"/>
        <dbReference type="ChEBI" id="CHEBI:64837"/>
        <dbReference type="ChEBI" id="CHEBI:91002"/>
        <dbReference type="EC" id="2.7.1.211"/>
    </reaction>
</comment>
<dbReference type="Gene3D" id="2.70.70.10">
    <property type="entry name" value="Glucose Permease (Domain IIA)"/>
    <property type="match status" value="1"/>
</dbReference>
<evidence type="ECO:0000256" key="11">
    <source>
        <dbReference type="ARBA" id="ARBA00044053"/>
    </source>
</evidence>
<comment type="function">
    <text evidence="12">The phosphoenolpyruvate-dependent sugar phosphotransferase system (sugar PTS), a major carbohydrate active transport system, catalyzes the phosphorylation of incoming sugar substrates concomitantly with their translocation across the cell membrane. This system is involved in sucrose transport.</text>
</comment>
<feature type="transmembrane region" description="Helical" evidence="17">
    <location>
        <begin position="178"/>
        <end position="197"/>
    </location>
</feature>
<keyword evidence="3" id="KW-1003">Cell membrane</keyword>
<keyword evidence="10 17" id="KW-0472">Membrane</keyword>
<dbReference type="InterPro" id="IPR003352">
    <property type="entry name" value="PTS_EIIC"/>
</dbReference>
<dbReference type="FunFam" id="3.30.1360.60:FF:000001">
    <property type="entry name" value="PTS system glucose-specific IIBC component PtsG"/>
    <property type="match status" value="1"/>
</dbReference>
<name>A0A0R1N2C6_9LACO</name>
<feature type="transmembrane region" description="Helical" evidence="17">
    <location>
        <begin position="458"/>
        <end position="480"/>
    </location>
</feature>
<keyword evidence="9 17" id="KW-1133">Transmembrane helix</keyword>
<dbReference type="NCBIfam" id="TIGR00830">
    <property type="entry name" value="PTBA"/>
    <property type="match status" value="1"/>
</dbReference>
<evidence type="ECO:0000256" key="6">
    <source>
        <dbReference type="ARBA" id="ARBA00022683"/>
    </source>
</evidence>
<dbReference type="PROSITE" id="PS01035">
    <property type="entry name" value="PTS_EIIB_TYPE_1_CYS"/>
    <property type="match status" value="1"/>
</dbReference>
<dbReference type="InterPro" id="IPR001127">
    <property type="entry name" value="PTS_EIIA_1_perm"/>
</dbReference>
<dbReference type="PATRIC" id="fig|1423792.3.peg.39"/>
<evidence type="ECO:0000256" key="15">
    <source>
        <dbReference type="ARBA" id="ARBA00081008"/>
    </source>
</evidence>
<dbReference type="CDD" id="cd00212">
    <property type="entry name" value="PTS_IIB_glc"/>
    <property type="match status" value="1"/>
</dbReference>
<dbReference type="PROSITE" id="PS00371">
    <property type="entry name" value="PTS_EIIA_TYPE_1_HIS"/>
    <property type="match status" value="1"/>
</dbReference>
<dbReference type="PROSITE" id="PS51093">
    <property type="entry name" value="PTS_EIIA_TYPE_1"/>
    <property type="match status" value="1"/>
</dbReference>
<dbReference type="FunFam" id="2.70.70.10:FF:000001">
    <property type="entry name" value="PTS system glucose-specific IIA component"/>
    <property type="match status" value="1"/>
</dbReference>
<feature type="transmembrane region" description="Helical" evidence="17">
    <location>
        <begin position="306"/>
        <end position="333"/>
    </location>
</feature>
<dbReference type="STRING" id="1423792.FD09_GL000037"/>
<evidence type="ECO:0000256" key="12">
    <source>
        <dbReference type="ARBA" id="ARBA00045139"/>
    </source>
</evidence>